<sequence length="42" mass="4905">MGIFCLVYMFFCGKEILSLCDGLQEEYGNKKKGQKKYARVHK</sequence>
<evidence type="ECO:0000313" key="1">
    <source>
        <dbReference type="EMBL" id="EFL92165.1"/>
    </source>
</evidence>
<protein>
    <submittedName>
        <fullName evidence="1">Uncharacterized protein</fullName>
    </submittedName>
</protein>
<name>E0WS31_9ENTR</name>
<gene>
    <name evidence="1" type="ORF">REG_0752</name>
</gene>
<proteinExistence type="predicted"/>
<evidence type="ECO:0000313" key="2">
    <source>
        <dbReference type="Proteomes" id="UP000005726"/>
    </source>
</evidence>
<organism evidence="1 2">
    <name type="scientific">Candidatus Regiella insecticola LSR1</name>
    <dbReference type="NCBI Taxonomy" id="663321"/>
    <lineage>
        <taxon>Bacteria</taxon>
        <taxon>Pseudomonadati</taxon>
        <taxon>Pseudomonadota</taxon>
        <taxon>Gammaproteobacteria</taxon>
        <taxon>Enterobacterales</taxon>
        <taxon>Enterobacteriaceae</taxon>
        <taxon>aphid secondary symbionts</taxon>
        <taxon>Candidatus Regiella</taxon>
    </lineage>
</organism>
<dbReference type="EMBL" id="GL379590">
    <property type="protein sequence ID" value="EFL92165.1"/>
    <property type="molecule type" value="Genomic_DNA"/>
</dbReference>
<reference evidence="1" key="1">
    <citation type="journal article" date="2009" name="Environ. Microbiol.">
        <title>Dynamics of genome evolution in facultative symbionts of aphids.</title>
        <authorList>
            <person name="Degnan P.H."/>
            <person name="Leonardo T.E."/>
            <person name="Cass B.N."/>
            <person name="Hurwitz B."/>
            <person name="Stern D."/>
            <person name="Gibbs R.A."/>
            <person name="Richards S."/>
            <person name="Moran N.A."/>
        </authorList>
    </citation>
    <scope>NUCLEOTIDE SEQUENCE [LARGE SCALE GENOMIC DNA]</scope>
    <source>
        <strain evidence="1">LSR1</strain>
    </source>
</reference>
<dbReference type="AlphaFoldDB" id="E0WS31"/>
<accession>E0WS31</accession>
<dbReference type="Proteomes" id="UP000005726">
    <property type="component" value="Unassembled WGS sequence"/>
</dbReference>
<dbReference type="HOGENOM" id="CLU_3248836_0_0_6"/>
<keyword evidence="2" id="KW-1185">Reference proteome</keyword>